<organism evidence="2 3">
    <name type="scientific">Nocardioides baekrokdamisoli</name>
    <dbReference type="NCBI Taxonomy" id="1804624"/>
    <lineage>
        <taxon>Bacteria</taxon>
        <taxon>Bacillati</taxon>
        <taxon>Actinomycetota</taxon>
        <taxon>Actinomycetes</taxon>
        <taxon>Propionibacteriales</taxon>
        <taxon>Nocardioidaceae</taxon>
        <taxon>Nocardioides</taxon>
    </lineage>
</organism>
<dbReference type="RefSeq" id="WP_125568617.1">
    <property type="nucleotide sequence ID" value="NZ_AP019307.1"/>
</dbReference>
<keyword evidence="1" id="KW-0812">Transmembrane</keyword>
<dbReference type="EMBL" id="AP019307">
    <property type="protein sequence ID" value="BBH17451.1"/>
    <property type="molecule type" value="Genomic_DNA"/>
</dbReference>
<feature type="transmembrane region" description="Helical" evidence="1">
    <location>
        <begin position="9"/>
        <end position="26"/>
    </location>
</feature>
<evidence type="ECO:0000313" key="3">
    <source>
        <dbReference type="Proteomes" id="UP000271573"/>
    </source>
</evidence>
<name>A0A3G9IUW5_9ACTN</name>
<keyword evidence="1" id="KW-0472">Membrane</keyword>
<keyword evidence="3" id="KW-1185">Reference proteome</keyword>
<evidence type="ECO:0000313" key="2">
    <source>
        <dbReference type="EMBL" id="BBH17451.1"/>
    </source>
</evidence>
<accession>A0A3G9IUW5</accession>
<sequence length="60" mass="6354">MATKAPRSWAPYALIAIVIGVLILLAKLIISIIWALFVVVLVVICAAGLGLLIAGRLSKR</sequence>
<gene>
    <name evidence="2" type="ORF">Back2_17380</name>
</gene>
<dbReference type="KEGG" id="nbe:Back2_17380"/>
<protein>
    <submittedName>
        <fullName evidence="2">Uncharacterized protein</fullName>
    </submittedName>
</protein>
<proteinExistence type="predicted"/>
<evidence type="ECO:0000256" key="1">
    <source>
        <dbReference type="SAM" id="Phobius"/>
    </source>
</evidence>
<feature type="transmembrane region" description="Helical" evidence="1">
    <location>
        <begin position="32"/>
        <end position="54"/>
    </location>
</feature>
<reference evidence="2 3" key="1">
    <citation type="submission" date="2018-11" db="EMBL/GenBank/DDBJ databases">
        <title>Complete genome sequence of Nocardioides baekrokdamisoli strain KCTC 39748.</title>
        <authorList>
            <person name="Kang S.W."/>
            <person name="Lee K.C."/>
            <person name="Kim K.K."/>
            <person name="Kim J.S."/>
            <person name="Kim D.S."/>
            <person name="Ko S.H."/>
            <person name="Yang S.H."/>
            <person name="Shin Y.K."/>
            <person name="Lee J.S."/>
        </authorList>
    </citation>
    <scope>NUCLEOTIDE SEQUENCE [LARGE SCALE GENOMIC DNA]</scope>
    <source>
        <strain evidence="2 3">KCTC 39748</strain>
    </source>
</reference>
<dbReference type="AlphaFoldDB" id="A0A3G9IUW5"/>
<dbReference type="Proteomes" id="UP000271573">
    <property type="component" value="Chromosome"/>
</dbReference>
<keyword evidence="1" id="KW-1133">Transmembrane helix</keyword>